<evidence type="ECO:0000256" key="1">
    <source>
        <dbReference type="SAM" id="Phobius"/>
    </source>
</evidence>
<keyword evidence="1" id="KW-0472">Membrane</keyword>
<dbReference type="InterPro" id="IPR012993">
    <property type="entry name" value="UME"/>
</dbReference>
<dbReference type="EMBL" id="JANJYI010000001">
    <property type="protein sequence ID" value="KAK2664946.1"/>
    <property type="molecule type" value="Genomic_DNA"/>
</dbReference>
<evidence type="ECO:0000313" key="3">
    <source>
        <dbReference type="EMBL" id="KAK2664946.1"/>
    </source>
</evidence>
<feature type="transmembrane region" description="Helical" evidence="1">
    <location>
        <begin position="90"/>
        <end position="110"/>
    </location>
</feature>
<comment type="caution">
    <text evidence="3">The sequence shown here is derived from an EMBL/GenBank/DDBJ whole genome shotgun (WGS) entry which is preliminary data.</text>
</comment>
<organism evidence="3 4">
    <name type="scientific">Dipteronia dyeriana</name>
    <dbReference type="NCBI Taxonomy" id="168575"/>
    <lineage>
        <taxon>Eukaryota</taxon>
        <taxon>Viridiplantae</taxon>
        <taxon>Streptophyta</taxon>
        <taxon>Embryophyta</taxon>
        <taxon>Tracheophyta</taxon>
        <taxon>Spermatophyta</taxon>
        <taxon>Magnoliopsida</taxon>
        <taxon>eudicotyledons</taxon>
        <taxon>Gunneridae</taxon>
        <taxon>Pentapetalae</taxon>
        <taxon>rosids</taxon>
        <taxon>malvids</taxon>
        <taxon>Sapindales</taxon>
        <taxon>Sapindaceae</taxon>
        <taxon>Hippocastanoideae</taxon>
        <taxon>Acereae</taxon>
        <taxon>Dipteronia</taxon>
    </lineage>
</organism>
<feature type="transmembrane region" description="Helical" evidence="1">
    <location>
        <begin position="64"/>
        <end position="84"/>
    </location>
</feature>
<dbReference type="Proteomes" id="UP001280121">
    <property type="component" value="Unassembled WGS sequence"/>
</dbReference>
<keyword evidence="1" id="KW-0812">Transmembrane</keyword>
<feature type="transmembrane region" description="Helical" evidence="1">
    <location>
        <begin position="23"/>
        <end position="52"/>
    </location>
</feature>
<name>A0AAE0CVF7_9ROSI</name>
<feature type="transmembrane region" description="Helical" evidence="1">
    <location>
        <begin position="379"/>
        <end position="396"/>
    </location>
</feature>
<keyword evidence="1" id="KW-1133">Transmembrane helix</keyword>
<dbReference type="GO" id="GO:0004674">
    <property type="term" value="F:protein serine/threonine kinase activity"/>
    <property type="evidence" value="ECO:0007669"/>
    <property type="project" value="InterPro"/>
</dbReference>
<feature type="domain" description="UME" evidence="2">
    <location>
        <begin position="392"/>
        <end position="443"/>
    </location>
</feature>
<dbReference type="AlphaFoldDB" id="A0AAE0CVF7"/>
<evidence type="ECO:0000259" key="2">
    <source>
        <dbReference type="Pfam" id="PF08064"/>
    </source>
</evidence>
<dbReference type="Pfam" id="PF08064">
    <property type="entry name" value="UME"/>
    <property type="match status" value="1"/>
</dbReference>
<keyword evidence="4" id="KW-1185">Reference proteome</keyword>
<evidence type="ECO:0000313" key="4">
    <source>
        <dbReference type="Proteomes" id="UP001280121"/>
    </source>
</evidence>
<protein>
    <recommendedName>
        <fullName evidence="2">UME domain-containing protein</fullName>
    </recommendedName>
</protein>
<gene>
    <name evidence="3" type="ORF">Ddye_003520</name>
</gene>
<proteinExistence type="predicted"/>
<reference evidence="3" key="1">
    <citation type="journal article" date="2023" name="Plant J.">
        <title>Genome sequences and population genomics provide insights into the demographic history, inbreeding, and mutation load of two 'living fossil' tree species of Dipteronia.</title>
        <authorList>
            <person name="Feng Y."/>
            <person name="Comes H.P."/>
            <person name="Chen J."/>
            <person name="Zhu S."/>
            <person name="Lu R."/>
            <person name="Zhang X."/>
            <person name="Li P."/>
            <person name="Qiu J."/>
            <person name="Olsen K.M."/>
            <person name="Qiu Y."/>
        </authorList>
    </citation>
    <scope>NUCLEOTIDE SEQUENCE</scope>
    <source>
        <strain evidence="3">KIB01</strain>
    </source>
</reference>
<accession>A0AAE0CVF7</accession>
<sequence>MYEQKVSCSNVYFLGFATKWREFLGSFLVGLNVVLGQVFYFYFCFLNFIFLFSMQIKTVILSRFCNFGVTVTLSCSNVYFLGFATKWREFLGSFLVGLNFVLGFATLVLLSHFLGSYGGRFLGLFLVALNVVLGDFDIGRKGLESDWKLYMVEYCATTPLPDKKLLVFVLDGRLQKPTKTTRACVADFGVNSSMLKPEVSSRHQCVCRFGFDFTLISVFEFNFEHIVVGDVGFEAWGFSRAGGGLAEGQLNQLTDGTREAVMKVILRTLKLLFWGILLQGIWPEKFLKSMQSDRSEDLNLLVQHVHSTNFKRTCLYLTSAARVLNLSLMMKTDPLQSLAHDIEVARDEDLMEQILKAIYFDLVDHDSESIPFNLFKCKVVILTGIVVWILFTVVLIEKCSAQDFSQQKQVLKRIKMLIKMMGSHLSTYAPKVMVLLMHAIEKSRTSVGQRLKLVFADCLGALGAVDPAKVKVFRSAPDTVIQDSTALAIHELLKIAGCEASLDENVVVSLSKTQVLKDKEPLKVAT</sequence>